<dbReference type="Proteomes" id="UP001370590">
    <property type="component" value="Unassembled WGS sequence"/>
</dbReference>
<comment type="caution">
    <text evidence="3">The sequence shown here is derived from an EMBL/GenBank/DDBJ whole genome shotgun (WGS) entry which is preliminary data.</text>
</comment>
<dbReference type="EMBL" id="JAWMWH010000001">
    <property type="protein sequence ID" value="MEJ6400321.1"/>
    <property type="molecule type" value="Genomic_DNA"/>
</dbReference>
<evidence type="ECO:0000313" key="4">
    <source>
        <dbReference type="Proteomes" id="UP001370590"/>
    </source>
</evidence>
<feature type="compositionally biased region" description="Low complexity" evidence="1">
    <location>
        <begin position="444"/>
        <end position="638"/>
    </location>
</feature>
<evidence type="ECO:0000256" key="2">
    <source>
        <dbReference type="SAM" id="Phobius"/>
    </source>
</evidence>
<keyword evidence="2" id="KW-0472">Membrane</keyword>
<keyword evidence="2" id="KW-1133">Transmembrane helix</keyword>
<feature type="region of interest" description="Disordered" evidence="1">
    <location>
        <begin position="444"/>
        <end position="652"/>
    </location>
</feature>
<proteinExistence type="predicted"/>
<sequence>MYNYNPNLNAELRNEKVFYPNDAVVLSDDNGAILSYHDGNYYFPDDTNYQNPISFTANDSQPILDSENSTGGINAYQLGDINNYAKPYTINLKFLDSDDKTNLTNGLPNPTNAIISKQVTAYTGDRIYYDSNSGTVMLTRYGVNANNVQPKYDTAPQSYTLIDFNKSNVQFSTDWSYSGDVQAQYATYNYNTDSSTSNGYHIADWTVGDDKDNTQMHPYGPDGSDNTAVVYMHFNQPYEQVNIPYIDVSTGKQIYFTSSKVPIGTPNNVLDQYLPTKTKTSQYGTTELIANDGYNLGEYSNYKYILNTGMSIAYSGENKIVTNYVFLLPFDPNDPANVDKSYPLTIHYVDQDGNQINGYNDIKLTGSEPSTIKNAMDKDGLSFIDYSKDGWQFNGIRFDSLQNDYTTQTQDQVFNIDSRNNGEMMFGKHVNIYIVLSKTTSSGTSSASSSASSQSSSTSSASSASSSASSQSSSTSSASSTTSNTSSQSSTTSSASSTTPSTSSQSSTTPSASSASSNASSQSSTTPSASSTTSSASSQSSTTPSASSTTSSASSQSSATPIASSTTSSASSQSSVASSESSAPSSASSQSSVASSASSQSSSNSSSTVNSSYGSSASSSSSINSSTSFSTSSSSHSNNSDRKLNKLPQTNESQSVSRIGLLGMLLVIIASVLSLLGLKKRNDKK</sequence>
<feature type="transmembrane region" description="Helical" evidence="2">
    <location>
        <begin position="659"/>
        <end position="678"/>
    </location>
</feature>
<organism evidence="3 4">
    <name type="scientific">Nicoliella lavandulae</name>
    <dbReference type="NCBI Taxonomy" id="3082954"/>
    <lineage>
        <taxon>Bacteria</taxon>
        <taxon>Bacillati</taxon>
        <taxon>Bacillota</taxon>
        <taxon>Bacilli</taxon>
        <taxon>Lactobacillales</taxon>
        <taxon>Lactobacillaceae</taxon>
        <taxon>Nicoliella</taxon>
    </lineage>
</organism>
<evidence type="ECO:0008006" key="5">
    <source>
        <dbReference type="Google" id="ProtNLM"/>
    </source>
</evidence>
<keyword evidence="2" id="KW-0812">Transmembrane</keyword>
<keyword evidence="4" id="KW-1185">Reference proteome</keyword>
<evidence type="ECO:0000256" key="1">
    <source>
        <dbReference type="SAM" id="MobiDB-lite"/>
    </source>
</evidence>
<accession>A0ABU8SK82</accession>
<gene>
    <name evidence="3" type="ORF">R4146_03930</name>
</gene>
<name>A0ABU8SK82_9LACO</name>
<protein>
    <recommendedName>
        <fullName evidence="5">Gram-positive cocci surface proteins LPxTG domain-containing protein</fullName>
    </recommendedName>
</protein>
<evidence type="ECO:0000313" key="3">
    <source>
        <dbReference type="EMBL" id="MEJ6400321.1"/>
    </source>
</evidence>
<reference evidence="3 4" key="1">
    <citation type="submission" date="2023-10" db="EMBL/GenBank/DDBJ databases">
        <title>Nicoliella lavandulae sp. nov. isolated from Lavandula angustifolia flowers.</title>
        <authorList>
            <person name="Alcantara C."/>
            <person name="Zuniga M."/>
            <person name="Landete J.M."/>
            <person name="Monedero V."/>
        </authorList>
    </citation>
    <scope>NUCLEOTIDE SEQUENCE [LARGE SCALE GENOMIC DNA]</scope>
    <source>
        <strain evidence="3 4">Es01</strain>
    </source>
</reference>
<dbReference type="RefSeq" id="WP_339960131.1">
    <property type="nucleotide sequence ID" value="NZ_JAWMWH010000001.1"/>
</dbReference>